<evidence type="ECO:0000259" key="2">
    <source>
        <dbReference type="Pfam" id="PF14451"/>
    </source>
</evidence>
<dbReference type="PANTHER" id="PTHR39081">
    <property type="entry name" value="MUT7-C DOMAIN-CONTAINING PROTEIN"/>
    <property type="match status" value="1"/>
</dbReference>
<evidence type="ECO:0000313" key="3">
    <source>
        <dbReference type="EMBL" id="TCJ14109.1"/>
    </source>
</evidence>
<feature type="domain" description="Mut7-C RNAse" evidence="1">
    <location>
        <begin position="84"/>
        <end position="226"/>
    </location>
</feature>
<reference evidence="3 4" key="1">
    <citation type="submission" date="2019-03" db="EMBL/GenBank/DDBJ databases">
        <authorList>
            <person name="Kim M.K.M."/>
        </authorList>
    </citation>
    <scope>NUCLEOTIDE SEQUENCE [LARGE SCALE GENOMIC DNA]</scope>
    <source>
        <strain evidence="3 4">17J68-12</strain>
    </source>
</reference>
<comment type="caution">
    <text evidence="3">The sequence shown here is derived from an EMBL/GenBank/DDBJ whole genome shotgun (WGS) entry which is preliminary data.</text>
</comment>
<feature type="domain" description="Ubiquitin Mut7-C" evidence="2">
    <location>
        <begin position="4"/>
        <end position="77"/>
    </location>
</feature>
<dbReference type="EMBL" id="SJZI01000042">
    <property type="protein sequence ID" value="TCJ14109.1"/>
    <property type="molecule type" value="Genomic_DNA"/>
</dbReference>
<dbReference type="Pfam" id="PF14451">
    <property type="entry name" value="Ub-Mut7C"/>
    <property type="match status" value="1"/>
</dbReference>
<dbReference type="PANTHER" id="PTHR39081:SF1">
    <property type="entry name" value="MUT7-C RNASE DOMAIN-CONTAINING PROTEIN"/>
    <property type="match status" value="1"/>
</dbReference>
<dbReference type="InterPro" id="IPR002782">
    <property type="entry name" value="Mut7-C_RNAse_dom"/>
</dbReference>
<dbReference type="Pfam" id="PF01927">
    <property type="entry name" value="Mut7-C"/>
    <property type="match status" value="1"/>
</dbReference>
<protein>
    <recommendedName>
        <fullName evidence="5">Twitching motility protein PilT</fullName>
    </recommendedName>
</protein>
<dbReference type="Proteomes" id="UP000295334">
    <property type="component" value="Unassembled WGS sequence"/>
</dbReference>
<evidence type="ECO:0000259" key="1">
    <source>
        <dbReference type="Pfam" id="PF01927"/>
    </source>
</evidence>
<sequence length="232" mass="26156">MPSNARFRFFGRLADLAPAAAGAAYMYSFNGTPALKDAIEAMGVPHVEVGVIIVNRQDSNPAALLRDGDEVAVHPDDSSFPEARFVLDVHLGGLARALRLLGFDTLYRNDYTDPQLAALSDTEDRALLTRDVGLLKHRRIRRGYWLRSQHTEEQAGEVLRRFGLAGAIQPFRRCLACNGPIAPVAEEQVRKLIPPRVLGFQKEFYQCGNCNRVYWKGTHYTRMLDFIERLRK</sequence>
<dbReference type="OrthoDB" id="9797655at2"/>
<dbReference type="RefSeq" id="WP_131448909.1">
    <property type="nucleotide sequence ID" value="NZ_SJZI01000042.1"/>
</dbReference>
<name>A0A4R1BAX0_9BACT</name>
<accession>A0A4R1BAX0</accession>
<evidence type="ECO:0000313" key="4">
    <source>
        <dbReference type="Proteomes" id="UP000295334"/>
    </source>
</evidence>
<organism evidence="3 4">
    <name type="scientific">Flaviaesturariibacter flavus</name>
    <dbReference type="NCBI Taxonomy" id="2502780"/>
    <lineage>
        <taxon>Bacteria</taxon>
        <taxon>Pseudomonadati</taxon>
        <taxon>Bacteroidota</taxon>
        <taxon>Chitinophagia</taxon>
        <taxon>Chitinophagales</taxon>
        <taxon>Chitinophagaceae</taxon>
        <taxon>Flaviaestuariibacter</taxon>
    </lineage>
</organism>
<keyword evidence="4" id="KW-1185">Reference proteome</keyword>
<evidence type="ECO:0008006" key="5">
    <source>
        <dbReference type="Google" id="ProtNLM"/>
    </source>
</evidence>
<proteinExistence type="predicted"/>
<gene>
    <name evidence="3" type="ORF">EPD60_08850</name>
</gene>
<dbReference type="InterPro" id="IPR027798">
    <property type="entry name" value="Ub_Mut7C"/>
</dbReference>
<dbReference type="AlphaFoldDB" id="A0A4R1BAX0"/>